<dbReference type="SMART" id="SM00965">
    <property type="entry name" value="STN"/>
    <property type="match status" value="1"/>
</dbReference>
<name>A0A9X7U4S0_SPHYA</name>
<evidence type="ECO:0000256" key="10">
    <source>
        <dbReference type="PROSITE-ProRule" id="PRU01360"/>
    </source>
</evidence>
<dbReference type="Pfam" id="PF00593">
    <property type="entry name" value="TonB_dep_Rec_b-barrel"/>
    <property type="match status" value="1"/>
</dbReference>
<evidence type="ECO:0000256" key="2">
    <source>
        <dbReference type="ARBA" id="ARBA00022448"/>
    </source>
</evidence>
<keyword evidence="4" id="KW-0410">Iron transport</keyword>
<evidence type="ECO:0000256" key="3">
    <source>
        <dbReference type="ARBA" id="ARBA00022452"/>
    </source>
</evidence>
<dbReference type="SUPFAM" id="SSF56935">
    <property type="entry name" value="Porins"/>
    <property type="match status" value="1"/>
</dbReference>
<protein>
    <submittedName>
        <fullName evidence="14">TonB-dependent receptor</fullName>
    </submittedName>
</protein>
<dbReference type="InterPro" id="IPR037066">
    <property type="entry name" value="Plug_dom_sf"/>
</dbReference>
<dbReference type="Gene3D" id="3.55.50.30">
    <property type="match status" value="1"/>
</dbReference>
<feature type="chain" id="PRO_5040728581" evidence="12">
    <location>
        <begin position="28"/>
        <end position="861"/>
    </location>
</feature>
<sequence>MMNGFGRWAVGSVFALALVGMSTPSLAAPGQKLEWNLERQDLDGALRAIAHSSDHEIIFAPEAVKGRQAPPLRGTYTALEAVETILRGTQLVALERDGTILIRQRFPAASEETMNSAENIVVTGSRIRGAPSISPVTAITRSEAQQSGQTDLGQVIRDLPQNFSGGQNPTIAGSGQGGFTNVSGSSALNLRGLGSDASLTLFNGHRVAFDAADQAVDISAIPLAAIERVDVVMDGASALYGSDAVGGVANVVLRRSVDGVITSARIGAPTDGGGFTQQYNMVGGPNWDSGSIMIAADYQRSTEIAARHRSYTSNLPSDSTLIPKQKQISLILAGQQKISDTATFEIDGHYMHRAFSSCMPYIVAASCYTDGNALASTVDSWSISPSLRFTLPASWEIRVAGTYSRSDTSIANRAYDAGLEISLAKPDYANQLSTFEVGAEGPMFALPGGDARLAFGGGYRSNKLRVDSRRFVEGIESPIDIFDETRNVLFAYGEIFLPLVSPQNDITAINKFSVVGALRYEDHRKIQNILTPKIGLIYDPIDGIEFKASWGKSFKAPTLYQTGQTSNAQLVRGSIFNPAPESSYPVLYLYGGNSNLKPERATTWTVSTTVEPKFLNGLRLGMGYFRIRYRNRVSSPFSSITSALQSIYADYVQLNPTSEQVLATIDSINGVFSNFTGQAFSPSNVSAILNDRLQNISLEAVQGVDATVDYSRDFGATGSIAIKGSLSYLDSKRELTSSQPSIEQAGVIFRPPHWRGRLNANWKRNNVSFTATGNYIGSTLDNRYSPFVKVGSFVTLDTVATIQTTASRGIFSNVTWTVGVQNLFNEKPALIRTTDPVALRYDAINQSTYGRVISLTLSKAW</sequence>
<evidence type="ECO:0000256" key="7">
    <source>
        <dbReference type="ARBA" id="ARBA00023077"/>
    </source>
</evidence>
<proteinExistence type="inferred from homology"/>
<dbReference type="GO" id="GO:0009279">
    <property type="term" value="C:cell outer membrane"/>
    <property type="evidence" value="ECO:0007669"/>
    <property type="project" value="UniProtKB-SubCell"/>
</dbReference>
<dbReference type="PROSITE" id="PS52016">
    <property type="entry name" value="TONB_DEPENDENT_REC_3"/>
    <property type="match status" value="1"/>
</dbReference>
<dbReference type="AlphaFoldDB" id="A0A9X7U4S0"/>
<keyword evidence="6" id="KW-0408">Iron</keyword>
<dbReference type="InterPro" id="IPR000531">
    <property type="entry name" value="Beta-barrel_TonB"/>
</dbReference>
<evidence type="ECO:0000313" key="15">
    <source>
        <dbReference type="Proteomes" id="UP000515377"/>
    </source>
</evidence>
<dbReference type="Proteomes" id="UP000515377">
    <property type="component" value="Chromosome"/>
</dbReference>
<evidence type="ECO:0000256" key="8">
    <source>
        <dbReference type="ARBA" id="ARBA00023136"/>
    </source>
</evidence>
<dbReference type="InterPro" id="IPR036942">
    <property type="entry name" value="Beta-barrel_TonB_sf"/>
</dbReference>
<evidence type="ECO:0000256" key="5">
    <source>
        <dbReference type="ARBA" id="ARBA00022692"/>
    </source>
</evidence>
<dbReference type="CDD" id="cd01347">
    <property type="entry name" value="ligand_gated_channel"/>
    <property type="match status" value="1"/>
</dbReference>
<dbReference type="Gene3D" id="2.40.170.20">
    <property type="entry name" value="TonB-dependent receptor, beta-barrel domain"/>
    <property type="match status" value="1"/>
</dbReference>
<evidence type="ECO:0000256" key="12">
    <source>
        <dbReference type="SAM" id="SignalP"/>
    </source>
</evidence>
<evidence type="ECO:0000256" key="9">
    <source>
        <dbReference type="ARBA" id="ARBA00023237"/>
    </source>
</evidence>
<evidence type="ECO:0000259" key="13">
    <source>
        <dbReference type="SMART" id="SM00965"/>
    </source>
</evidence>
<keyword evidence="8 10" id="KW-0472">Membrane</keyword>
<feature type="signal peptide" evidence="12">
    <location>
        <begin position="1"/>
        <end position="27"/>
    </location>
</feature>
<comment type="similarity">
    <text evidence="10 11">Belongs to the TonB-dependent receptor family.</text>
</comment>
<dbReference type="InterPro" id="IPR011662">
    <property type="entry name" value="Secretin/TonB_short_N"/>
</dbReference>
<evidence type="ECO:0000256" key="11">
    <source>
        <dbReference type="RuleBase" id="RU003357"/>
    </source>
</evidence>
<dbReference type="Pfam" id="PF07715">
    <property type="entry name" value="Plug"/>
    <property type="match status" value="1"/>
</dbReference>
<keyword evidence="9 10" id="KW-0998">Cell outer membrane</keyword>
<dbReference type="EMBL" id="CP060122">
    <property type="protein sequence ID" value="QNG43578.1"/>
    <property type="molecule type" value="Genomic_DNA"/>
</dbReference>
<evidence type="ECO:0000256" key="6">
    <source>
        <dbReference type="ARBA" id="ARBA00023004"/>
    </source>
</evidence>
<dbReference type="GO" id="GO:0006826">
    <property type="term" value="P:iron ion transport"/>
    <property type="evidence" value="ECO:0007669"/>
    <property type="project" value="UniProtKB-KW"/>
</dbReference>
<reference evidence="14 15" key="1">
    <citation type="submission" date="2020-07" db="EMBL/GenBank/DDBJ databases">
        <title>Whole genome sequence of Sphingobium yanoikuyae A3.</title>
        <authorList>
            <person name="Han S.-S."/>
        </authorList>
    </citation>
    <scope>NUCLEOTIDE SEQUENCE [LARGE SCALE GENOMIC DNA]</scope>
    <source>
        <strain evidence="14 15">A3</strain>
    </source>
</reference>
<dbReference type="InterPro" id="IPR012910">
    <property type="entry name" value="Plug_dom"/>
</dbReference>
<comment type="subcellular location">
    <subcellularLocation>
        <location evidence="1 10">Cell outer membrane</location>
        <topology evidence="1 10">Multi-pass membrane protein</topology>
    </subcellularLocation>
</comment>
<keyword evidence="5 10" id="KW-0812">Transmembrane</keyword>
<organism evidence="14 15">
    <name type="scientific">Sphingobium yanoikuyae</name>
    <name type="common">Sphingomonas yanoikuyae</name>
    <dbReference type="NCBI Taxonomy" id="13690"/>
    <lineage>
        <taxon>Bacteria</taxon>
        <taxon>Pseudomonadati</taxon>
        <taxon>Pseudomonadota</taxon>
        <taxon>Alphaproteobacteria</taxon>
        <taxon>Sphingomonadales</taxon>
        <taxon>Sphingomonadaceae</taxon>
        <taxon>Sphingobium</taxon>
    </lineage>
</organism>
<dbReference type="PANTHER" id="PTHR47234:SF3">
    <property type="entry name" value="SECRETIN_TONB SHORT N-TERMINAL DOMAIN-CONTAINING PROTEIN"/>
    <property type="match status" value="1"/>
</dbReference>
<keyword evidence="7 11" id="KW-0798">TonB box</keyword>
<dbReference type="Gene3D" id="2.170.130.10">
    <property type="entry name" value="TonB-dependent receptor, plug domain"/>
    <property type="match status" value="1"/>
</dbReference>
<keyword evidence="4" id="KW-0406">Ion transport</keyword>
<feature type="domain" description="Secretin/TonB short N-terminal" evidence="13">
    <location>
        <begin position="55"/>
        <end position="105"/>
    </location>
</feature>
<keyword evidence="3 10" id="KW-1134">Transmembrane beta strand</keyword>
<dbReference type="Pfam" id="PF07660">
    <property type="entry name" value="STN"/>
    <property type="match status" value="1"/>
</dbReference>
<evidence type="ECO:0000256" key="4">
    <source>
        <dbReference type="ARBA" id="ARBA00022496"/>
    </source>
</evidence>
<dbReference type="InterPro" id="IPR039426">
    <property type="entry name" value="TonB-dep_rcpt-like"/>
</dbReference>
<keyword evidence="12" id="KW-0732">Signal</keyword>
<dbReference type="PANTHER" id="PTHR47234">
    <property type="match status" value="1"/>
</dbReference>
<evidence type="ECO:0000313" key="14">
    <source>
        <dbReference type="EMBL" id="QNG43578.1"/>
    </source>
</evidence>
<accession>A0A9X7U4S0</accession>
<keyword evidence="2 10" id="KW-0813">Transport</keyword>
<gene>
    <name evidence="14" type="ORF">H3V42_16565</name>
</gene>
<keyword evidence="14" id="KW-0675">Receptor</keyword>
<evidence type="ECO:0000256" key="1">
    <source>
        <dbReference type="ARBA" id="ARBA00004571"/>
    </source>
</evidence>